<feature type="compositionally biased region" description="Low complexity" evidence="1">
    <location>
        <begin position="188"/>
        <end position="198"/>
    </location>
</feature>
<gene>
    <name evidence="2" type="ORF">B0H17DRAFT_1192297</name>
</gene>
<feature type="compositionally biased region" description="Pro residues" evidence="1">
    <location>
        <begin position="177"/>
        <end position="187"/>
    </location>
</feature>
<accession>A0AAD7GWH3</accession>
<feature type="region of interest" description="Disordered" evidence="1">
    <location>
        <begin position="171"/>
        <end position="223"/>
    </location>
</feature>
<keyword evidence="3" id="KW-1185">Reference proteome</keyword>
<name>A0AAD7GWH3_MYCRO</name>
<dbReference type="EMBL" id="JARKIE010000006">
    <property type="protein sequence ID" value="KAJ7706721.1"/>
    <property type="molecule type" value="Genomic_DNA"/>
</dbReference>
<evidence type="ECO:0000313" key="2">
    <source>
        <dbReference type="EMBL" id="KAJ7706721.1"/>
    </source>
</evidence>
<reference evidence="2" key="1">
    <citation type="submission" date="2023-03" db="EMBL/GenBank/DDBJ databases">
        <title>Massive genome expansion in bonnet fungi (Mycena s.s.) driven by repeated elements and novel gene families across ecological guilds.</title>
        <authorList>
            <consortium name="Lawrence Berkeley National Laboratory"/>
            <person name="Harder C.B."/>
            <person name="Miyauchi S."/>
            <person name="Viragh M."/>
            <person name="Kuo A."/>
            <person name="Thoen E."/>
            <person name="Andreopoulos B."/>
            <person name="Lu D."/>
            <person name="Skrede I."/>
            <person name="Drula E."/>
            <person name="Henrissat B."/>
            <person name="Morin E."/>
            <person name="Kohler A."/>
            <person name="Barry K."/>
            <person name="LaButti K."/>
            <person name="Morin E."/>
            <person name="Salamov A."/>
            <person name="Lipzen A."/>
            <person name="Mereny Z."/>
            <person name="Hegedus B."/>
            <person name="Baldrian P."/>
            <person name="Stursova M."/>
            <person name="Weitz H."/>
            <person name="Taylor A."/>
            <person name="Grigoriev I.V."/>
            <person name="Nagy L.G."/>
            <person name="Martin F."/>
            <person name="Kauserud H."/>
        </authorList>
    </citation>
    <scope>NUCLEOTIDE SEQUENCE</scope>
    <source>
        <strain evidence="2">CBHHK067</strain>
    </source>
</reference>
<proteinExistence type="predicted"/>
<organism evidence="2 3">
    <name type="scientific">Mycena rosella</name>
    <name type="common">Pink bonnet</name>
    <name type="synonym">Agaricus rosellus</name>
    <dbReference type="NCBI Taxonomy" id="1033263"/>
    <lineage>
        <taxon>Eukaryota</taxon>
        <taxon>Fungi</taxon>
        <taxon>Dikarya</taxon>
        <taxon>Basidiomycota</taxon>
        <taxon>Agaricomycotina</taxon>
        <taxon>Agaricomycetes</taxon>
        <taxon>Agaricomycetidae</taxon>
        <taxon>Agaricales</taxon>
        <taxon>Marasmiineae</taxon>
        <taxon>Mycenaceae</taxon>
        <taxon>Mycena</taxon>
    </lineage>
</organism>
<evidence type="ECO:0000313" key="3">
    <source>
        <dbReference type="Proteomes" id="UP001221757"/>
    </source>
</evidence>
<comment type="caution">
    <text evidence="2">The sequence shown here is derived from an EMBL/GenBank/DDBJ whole genome shotgun (WGS) entry which is preliminary data.</text>
</comment>
<dbReference type="AlphaFoldDB" id="A0AAD7GWH3"/>
<protein>
    <submittedName>
        <fullName evidence="2">Uncharacterized protein</fullName>
    </submittedName>
</protein>
<sequence length="304" mass="31671">MPTVCVPQLTLLHRGPRVQYAFEGDTVRVPIDKARTVACKMAYRKSGGAPAQTPPAARSWSRPESLAIMAATSPPAPPASVHHHRALPGTLADLSTLERLICAPHATAEIFIGRPSSGQFFVLEKRDTPDAAPRVVAAVNVLNNALDNAIAAAAARHLNGSAPAAAVHPCPGTAWRTPPPSRAPSCPPSARRSTRSSPGPNSRPCAGVRPGPRRTTRWLSRGSPSPLARFLAAPALTARLARAAPILGTHYVGTLHIWAVAMHTADVALHVAGGAVSVGPSTEKPSVTLPRGAGAAYDGTWSRT</sequence>
<feature type="region of interest" description="Disordered" evidence="1">
    <location>
        <begin position="280"/>
        <end position="304"/>
    </location>
</feature>
<evidence type="ECO:0000256" key="1">
    <source>
        <dbReference type="SAM" id="MobiDB-lite"/>
    </source>
</evidence>
<dbReference type="Proteomes" id="UP001221757">
    <property type="component" value="Unassembled WGS sequence"/>
</dbReference>